<feature type="region of interest" description="Disordered" evidence="6">
    <location>
        <begin position="39"/>
        <end position="70"/>
    </location>
</feature>
<dbReference type="GO" id="GO:0003677">
    <property type="term" value="F:DNA binding"/>
    <property type="evidence" value="ECO:0007669"/>
    <property type="project" value="UniProtKB-KW"/>
</dbReference>
<comment type="caution">
    <text evidence="8">The sequence shown here is derived from an EMBL/GenBank/DDBJ whole genome shotgun (WGS) entry which is preliminary data.</text>
</comment>
<organism evidence="8 9">
    <name type="scientific">Vitis vinifera</name>
    <name type="common">Grape</name>
    <dbReference type="NCBI Taxonomy" id="29760"/>
    <lineage>
        <taxon>Eukaryota</taxon>
        <taxon>Viridiplantae</taxon>
        <taxon>Streptophyta</taxon>
        <taxon>Embryophyta</taxon>
        <taxon>Tracheophyta</taxon>
        <taxon>Spermatophyta</taxon>
        <taxon>Magnoliopsida</taxon>
        <taxon>eudicotyledons</taxon>
        <taxon>Gunneridae</taxon>
        <taxon>Pentapetalae</taxon>
        <taxon>rosids</taxon>
        <taxon>Vitales</taxon>
        <taxon>Vitaceae</taxon>
        <taxon>Viteae</taxon>
        <taxon>Vitis</taxon>
    </lineage>
</organism>
<evidence type="ECO:0000256" key="2">
    <source>
        <dbReference type="ARBA" id="ARBA00023015"/>
    </source>
</evidence>
<keyword evidence="5" id="KW-0539">Nucleus</keyword>
<evidence type="ECO:0000256" key="3">
    <source>
        <dbReference type="ARBA" id="ARBA00023125"/>
    </source>
</evidence>
<dbReference type="EMBL" id="QGNW01000684">
    <property type="protein sequence ID" value="RVW66166.1"/>
    <property type="molecule type" value="Genomic_DNA"/>
</dbReference>
<dbReference type="PROSITE" id="PS50982">
    <property type="entry name" value="MBD"/>
    <property type="match status" value="1"/>
</dbReference>
<comment type="subcellular location">
    <subcellularLocation>
        <location evidence="1">Nucleus</location>
    </subcellularLocation>
</comment>
<dbReference type="InterPro" id="IPR001739">
    <property type="entry name" value="Methyl_CpG_DNA-bd"/>
</dbReference>
<keyword evidence="4" id="KW-0804">Transcription</keyword>
<evidence type="ECO:0000256" key="1">
    <source>
        <dbReference type="ARBA" id="ARBA00004123"/>
    </source>
</evidence>
<evidence type="ECO:0000313" key="8">
    <source>
        <dbReference type="EMBL" id="RVW66166.1"/>
    </source>
</evidence>
<dbReference type="Gene3D" id="3.30.890.10">
    <property type="entry name" value="Methyl-cpg-binding Protein 2, Chain A"/>
    <property type="match status" value="1"/>
</dbReference>
<accession>A0A438G1T2</accession>
<dbReference type="SUPFAM" id="SSF54171">
    <property type="entry name" value="DNA-binding domain"/>
    <property type="match status" value="1"/>
</dbReference>
<reference evidence="8 9" key="1">
    <citation type="journal article" date="2018" name="PLoS Genet.">
        <title>Population sequencing reveals clonal diversity and ancestral inbreeding in the grapevine cultivar Chardonnay.</title>
        <authorList>
            <person name="Roach M.J."/>
            <person name="Johnson D.L."/>
            <person name="Bohlmann J."/>
            <person name="van Vuuren H.J."/>
            <person name="Jones S.J."/>
            <person name="Pretorius I.S."/>
            <person name="Schmidt S.A."/>
            <person name="Borneman A.R."/>
        </authorList>
    </citation>
    <scope>NUCLEOTIDE SEQUENCE [LARGE SCALE GENOMIC DNA]</scope>
    <source>
        <strain evidence="9">cv. Chardonnay</strain>
        <tissue evidence="8">Leaf</tissue>
    </source>
</reference>
<evidence type="ECO:0000313" key="9">
    <source>
        <dbReference type="Proteomes" id="UP000288805"/>
    </source>
</evidence>
<dbReference type="AlphaFoldDB" id="A0A438G1T2"/>
<dbReference type="Pfam" id="PF01429">
    <property type="entry name" value="MBD"/>
    <property type="match status" value="1"/>
</dbReference>
<dbReference type="GO" id="GO:0005634">
    <property type="term" value="C:nucleus"/>
    <property type="evidence" value="ECO:0007669"/>
    <property type="project" value="UniProtKB-SubCell"/>
</dbReference>
<sequence length="207" mass="23434">MIGRNEIDYEVFVDCTPLHNYVPNDPILEAMQNQRKRLKSFEGKSSQVDEASVKQRFHAHQTPRENREKVPAVASDQLLVAQPETKAGHKGRLHDERPSWLPPDWHVEKETRLQGKKAGCLDSFFVDPMGNRFRSRKKVLSFLQTEVLPRRTANKNPNPAMANGAGEGGRWKMPAGSSSRNLAMDEPRFCRLAPEGTLGPHTLDEIE</sequence>
<evidence type="ECO:0000256" key="5">
    <source>
        <dbReference type="ARBA" id="ARBA00023242"/>
    </source>
</evidence>
<evidence type="ECO:0000259" key="7">
    <source>
        <dbReference type="PROSITE" id="PS50982"/>
    </source>
</evidence>
<proteinExistence type="predicted"/>
<keyword evidence="2" id="KW-0805">Transcription regulation</keyword>
<evidence type="ECO:0000256" key="4">
    <source>
        <dbReference type="ARBA" id="ARBA00023163"/>
    </source>
</evidence>
<dbReference type="Proteomes" id="UP000288805">
    <property type="component" value="Unassembled WGS sequence"/>
</dbReference>
<name>A0A438G1T2_VITVI</name>
<evidence type="ECO:0000256" key="6">
    <source>
        <dbReference type="SAM" id="MobiDB-lite"/>
    </source>
</evidence>
<gene>
    <name evidence="8" type="ORF">CK203_007393</name>
</gene>
<feature type="domain" description="MBD" evidence="7">
    <location>
        <begin position="91"/>
        <end position="162"/>
    </location>
</feature>
<keyword evidence="3" id="KW-0238">DNA-binding</keyword>
<dbReference type="InterPro" id="IPR016177">
    <property type="entry name" value="DNA-bd_dom_sf"/>
</dbReference>
<protein>
    <recommendedName>
        <fullName evidence="7">MBD domain-containing protein</fullName>
    </recommendedName>
</protein>
<feature type="region of interest" description="Disordered" evidence="6">
    <location>
        <begin position="152"/>
        <end position="180"/>
    </location>
</feature>